<evidence type="ECO:0000256" key="7">
    <source>
        <dbReference type="PIRSR" id="PIRSR016262-1"/>
    </source>
</evidence>
<feature type="site" description="Lowers pKa of active site Cys" evidence="9">
    <location>
        <position position="139"/>
    </location>
</feature>
<evidence type="ECO:0000256" key="2">
    <source>
        <dbReference type="ARBA" id="ARBA00004821"/>
    </source>
</evidence>
<organism evidence="11">
    <name type="scientific">Corethrella appendiculata</name>
    <dbReference type="NCBI Taxonomy" id="1370023"/>
    <lineage>
        <taxon>Eukaryota</taxon>
        <taxon>Metazoa</taxon>
        <taxon>Ecdysozoa</taxon>
        <taxon>Arthropoda</taxon>
        <taxon>Hexapoda</taxon>
        <taxon>Insecta</taxon>
        <taxon>Pterygota</taxon>
        <taxon>Neoptera</taxon>
        <taxon>Endopterygota</taxon>
        <taxon>Diptera</taxon>
        <taxon>Nematocera</taxon>
        <taxon>Culicoidea</taxon>
        <taxon>Chaoboridae</taxon>
        <taxon>Corethrella</taxon>
    </lineage>
</organism>
<evidence type="ECO:0000256" key="5">
    <source>
        <dbReference type="ARBA" id="ARBA00023315"/>
    </source>
</evidence>
<dbReference type="Gene3D" id="3.30.930.10">
    <property type="entry name" value="Bira Bifunctional Protein, Domain 2"/>
    <property type="match status" value="1"/>
</dbReference>
<evidence type="ECO:0000256" key="4">
    <source>
        <dbReference type="ARBA" id="ARBA00022679"/>
    </source>
</evidence>
<dbReference type="InterPro" id="IPR020605">
    <property type="entry name" value="Octanoyltransferase_CS"/>
</dbReference>
<dbReference type="CDD" id="cd16444">
    <property type="entry name" value="LipB"/>
    <property type="match status" value="1"/>
</dbReference>
<evidence type="ECO:0000256" key="1">
    <source>
        <dbReference type="ARBA" id="ARBA00004173"/>
    </source>
</evidence>
<dbReference type="PROSITE" id="PS51733">
    <property type="entry name" value="BPL_LPL_CATALYTIC"/>
    <property type="match status" value="1"/>
</dbReference>
<dbReference type="PIRSF" id="PIRSF016262">
    <property type="entry name" value="LPLase"/>
    <property type="match status" value="1"/>
</dbReference>
<comment type="similarity">
    <text evidence="3 6">Belongs to the LipB family.</text>
</comment>
<dbReference type="PANTHER" id="PTHR10993:SF7">
    <property type="entry name" value="LIPOYLTRANSFERASE 2, MITOCHONDRIAL-RELATED"/>
    <property type="match status" value="1"/>
</dbReference>
<dbReference type="GO" id="GO:0033819">
    <property type="term" value="F:lipoyl(octanoyl) transferase activity"/>
    <property type="evidence" value="ECO:0007669"/>
    <property type="project" value="UniProtKB-EC"/>
</dbReference>
<proteinExistence type="evidence at transcript level"/>
<name>U5EXR5_9DIPT</name>
<comment type="function">
    <text evidence="6">Catalyzes the transfer of endogenously produced octanoic acid from octanoyl-acyl-carrier-protein onto the lipoyl domains of lipoate-dependent enzymes. Lipoyl-ACP can also act as a substrate although octanoyl-ACP is likely to be the physiological substrate.</text>
</comment>
<dbReference type="GO" id="GO:0009249">
    <property type="term" value="P:protein lipoylation"/>
    <property type="evidence" value="ECO:0007669"/>
    <property type="project" value="InterPro"/>
</dbReference>
<evidence type="ECO:0000256" key="9">
    <source>
        <dbReference type="PIRSR" id="PIRSR016262-3"/>
    </source>
</evidence>
<feature type="domain" description="BPL/LPL catalytic" evidence="10">
    <location>
        <begin position="32"/>
        <end position="212"/>
    </location>
</feature>
<feature type="active site" description="Acyl-thioester intermediate" evidence="7">
    <location>
        <position position="173"/>
    </location>
</feature>
<dbReference type="UniPathway" id="UPA00538">
    <property type="reaction ID" value="UER00592"/>
</dbReference>
<dbReference type="Pfam" id="PF21948">
    <property type="entry name" value="LplA-B_cat"/>
    <property type="match status" value="1"/>
</dbReference>
<feature type="binding site" evidence="8">
    <location>
        <begin position="76"/>
        <end position="83"/>
    </location>
    <ligand>
        <name>substrate</name>
    </ligand>
</feature>
<dbReference type="EMBL" id="GANO01002414">
    <property type="protein sequence ID" value="JAB57457.1"/>
    <property type="molecule type" value="mRNA"/>
</dbReference>
<dbReference type="PANTHER" id="PTHR10993">
    <property type="entry name" value="OCTANOYLTRANSFERASE"/>
    <property type="match status" value="1"/>
</dbReference>
<dbReference type="NCBIfam" id="NF010925">
    <property type="entry name" value="PRK14345.1"/>
    <property type="match status" value="1"/>
</dbReference>
<evidence type="ECO:0000259" key="10">
    <source>
        <dbReference type="PROSITE" id="PS51733"/>
    </source>
</evidence>
<comment type="pathway">
    <text evidence="2 6">Protein modification; protein lipoylation via endogenous pathway; protein N(6)-(lipoyl)lysine from octanoyl-[acyl-carrier-protein]: step 1/2.</text>
</comment>
<dbReference type="InterPro" id="IPR045864">
    <property type="entry name" value="aa-tRNA-synth_II/BPL/LPL"/>
</dbReference>
<sequence length="227" mass="25771">MSRLVHIFRAGLLNYQKSLNLQKEISGLVLSQQLPNALILTEHKPVYTIGIRTKQYTIDDETKLKSLGAEFFRTNRGGLITFHGPGQLVAYPIINLKNFQPSIKWYVCHIEQTIINLCAKYRLKAQTTDDTGVWIDDRKICAIGIHASRYVTTHGLALNCNVDLKWFQHIVPCGIEGKSVTSMTNELERNVSIDEITPKFLDSFSSTLECDLIEIDEDECKKITTKI</sequence>
<dbReference type="HAMAP" id="MF_00013">
    <property type="entry name" value="LipB"/>
    <property type="match status" value="1"/>
</dbReference>
<feature type="binding site" evidence="8">
    <location>
        <begin position="155"/>
        <end position="157"/>
    </location>
    <ligand>
        <name>substrate</name>
    </ligand>
</feature>
<evidence type="ECO:0000256" key="8">
    <source>
        <dbReference type="PIRSR" id="PIRSR016262-2"/>
    </source>
</evidence>
<dbReference type="SUPFAM" id="SSF55681">
    <property type="entry name" value="Class II aaRS and biotin synthetases"/>
    <property type="match status" value="1"/>
</dbReference>
<keyword evidence="4 6" id="KW-0808">Transferase</keyword>
<reference evidence="11" key="1">
    <citation type="journal article" date="2014" name="Insect Biochem. Mol. Biol.">
        <title>An insight into the sialome of the frog biting fly, Corethrella appendiculata.</title>
        <authorList>
            <person name="Ribeiro J.M.C."/>
            <person name="Chagas A.C."/>
            <person name="Pham V.M."/>
            <person name="Lounibos L.P."/>
            <person name="Calvo E."/>
        </authorList>
    </citation>
    <scope>NUCLEOTIDE SEQUENCE</scope>
    <source>
        <tissue evidence="11">Salivary glands</tissue>
    </source>
</reference>
<protein>
    <recommendedName>
        <fullName evidence="6">Octanoyl-[acyl-carrier-protein]:protein N-octanoyltransferase LIPT2, mitochondrial</fullName>
        <ecNumber evidence="6">2.3.1.181</ecNumber>
    </recommendedName>
</protein>
<evidence type="ECO:0000256" key="3">
    <source>
        <dbReference type="ARBA" id="ARBA00007907"/>
    </source>
</evidence>
<dbReference type="GO" id="GO:0005739">
    <property type="term" value="C:mitochondrion"/>
    <property type="evidence" value="ECO:0007669"/>
    <property type="project" value="UniProtKB-SubCell"/>
</dbReference>
<dbReference type="InterPro" id="IPR000544">
    <property type="entry name" value="Octanoyltransferase"/>
</dbReference>
<feature type="binding site" evidence="8">
    <location>
        <begin position="142"/>
        <end position="144"/>
    </location>
    <ligand>
        <name>substrate</name>
    </ligand>
</feature>
<dbReference type="PROSITE" id="PS01313">
    <property type="entry name" value="LIPB"/>
    <property type="match status" value="1"/>
</dbReference>
<dbReference type="NCBIfam" id="TIGR00214">
    <property type="entry name" value="lipB"/>
    <property type="match status" value="1"/>
</dbReference>
<accession>U5EXR5</accession>
<keyword evidence="5 6" id="KW-0012">Acyltransferase</keyword>
<evidence type="ECO:0000313" key="11">
    <source>
        <dbReference type="EMBL" id="JAB57457.1"/>
    </source>
</evidence>
<dbReference type="EC" id="2.3.1.181" evidence="6"/>
<keyword evidence="6" id="KW-0496">Mitochondrion</keyword>
<evidence type="ECO:0000256" key="6">
    <source>
        <dbReference type="PIRNR" id="PIRNR016262"/>
    </source>
</evidence>
<dbReference type="AlphaFoldDB" id="U5EXR5"/>
<comment type="subcellular location">
    <subcellularLocation>
        <location evidence="1 6">Mitochondrion</location>
    </subcellularLocation>
</comment>
<dbReference type="FunFam" id="3.30.930.10:FF:000035">
    <property type="entry name" value="Putative lipoyltransferase 2, mitochondrial"/>
    <property type="match status" value="1"/>
</dbReference>
<comment type="catalytic activity">
    <reaction evidence="6">
        <text>octanoyl-[ACP] + L-lysyl-[protein] = N(6)-octanoyl-L-lysyl-[protein] + holo-[ACP] + H(+)</text>
        <dbReference type="Rhea" id="RHEA:17665"/>
        <dbReference type="Rhea" id="RHEA-COMP:9636"/>
        <dbReference type="Rhea" id="RHEA-COMP:9685"/>
        <dbReference type="Rhea" id="RHEA-COMP:9752"/>
        <dbReference type="Rhea" id="RHEA-COMP:9928"/>
        <dbReference type="ChEBI" id="CHEBI:15378"/>
        <dbReference type="ChEBI" id="CHEBI:29969"/>
        <dbReference type="ChEBI" id="CHEBI:64479"/>
        <dbReference type="ChEBI" id="CHEBI:78463"/>
        <dbReference type="ChEBI" id="CHEBI:78809"/>
        <dbReference type="EC" id="2.3.1.181"/>
    </reaction>
</comment>
<dbReference type="InterPro" id="IPR004143">
    <property type="entry name" value="BPL_LPL_catalytic"/>
</dbReference>